<dbReference type="PANTHER" id="PTHR31344:SF0">
    <property type="entry name" value="NUCLEAR PORE COMPLEX PROTEIN NUP205"/>
    <property type="match status" value="1"/>
</dbReference>
<keyword evidence="4" id="KW-0539">Nucleus</keyword>
<dbReference type="eggNOG" id="KOG1835">
    <property type="taxonomic scope" value="Eukaryota"/>
</dbReference>
<dbReference type="Proteomes" id="UP000008493">
    <property type="component" value="Unassembled WGS sequence"/>
</dbReference>
<dbReference type="OrthoDB" id="2019644at2759"/>
<sequence>MTSISRLRHALYNALFNVQFDEQELFDELLVQKSRLLNLLNVGQRSADEQKEIATGKVVIEGKHVAVNAEFARLVLFLSEQLECSERYIAGLLNEVMKENPNIDTVTGMELTIELFHLRRRYLVDALGFLVDAAQAAEISTDNHTYVGLAQYLENELAPSVGWEQGEMTLTRRIWDQIQQLDGIMGRADNARRGAATNTIAPNGPGGTPSLGFDVLNSRYDSLKYERRSLAITLSNVVHLGYIVPGECANMIQWLSENPSHSLTYYILATILRAFDLVDPSSPTGQRKQKLAADNMFPGRFITLLGSDTTWKELGLRGTVLLQLTMFLTESRHHNATLENEHAYKTEKLESQIWDGVQADAFIYLRSCVQHLSAKHSTSNASPNFSIEGQEQREVPPDDFRKVILVAFERLIRSLITHASSELRKIKQRQEDIVHARDRTRATSARFAGNVPPEQEKTEPPTRNDIPALYRLIGTLYDALPVERGLQFWGATPGDPSKMSYMEYTETTTGRLPAFLQWAVWSTSTQDLPLLAALYDMLSGLAKGQQSSELAYNFMARGGGEVLPGSSLRPSSGNGPTISWSTIFGLLDHWAQNAATGQGVPPPQNFGSFGGLFNTATARPTQHQFNIGHKELLYAQSFLHLLSTVVKYSVPVRTAISSQAQFRAIPTLVSLIPLSVPLELKGAIFDTLASFCEPGAGVPGVEICRAVWTLMERLEVINVRAGGTSGFATLATGKGVEMELEEVEAPSKLYPVTIPFLRLLGTLIHTQKRIPLKERLLDVEHIDTIPDNLGAPYRLPGIGPFSSFVIDNVFANIPNRDYLQPSDRWEINDLCLTFIERTLASYNLESLVNITDDLSVKPDKLLPLVSHPGYDIVKRLLTTSPLQNSIFSYLVEGVEGFDRNLASEELYFRNTIVRVLRIILCTLEIQDLFLDVLVPLLSDLNNTTYANVIHPRSYYTRLDQALMFGTPFIPAIATYLSYPLYPELALLSIRILSILCSSASPSTVVTLIERSRDSERISGGFMRIVGIESVDDVWEAAAYAEQVMGAGAPDPDEDRGSLSQAIRLSALEFLIENTEQDRPYPNIAHYFLFGGAVKEQRIQDPHALGARKTTLHTLMRFLNTGIPKLKGKDRGSKYNATPLLVTLPGLAERCYRIIHNLCIHPRTSEFTMRYLRTREDFFARHLASMPAAVPQALQEPFIQVHYEDGSTVTTTVSALCSFLRLRSYLFNLVALELHTLTNKGQLKSTTELLDILFGTDVEYEEEFGFPAFREIGQSQMRIIDFLQSLIFDWADGQKVQPLNLQFFSNLDLQASVRRDNSGCDIVDRTAVLSLLSGARRALQAQGAISTTAHLDQINKETTYILESCVVENNRRKVSHALLDGFESWKRLLDMSLMKCFDRLPHDRRENMLFDLLHVLPPAIRSNSIDENVSVLLAETVLASITKLREDRQHQVILQSVGGNAESGSLPAERLYAILRNALDGILGSNRVELVRGNLYAALINFIHLIASSNESPETSSQALTVSLQGSFNQSVASLNASHSLVPFGEVKNVSPGSSLVSGALSAMRDGMERLVATVSRDAIDGTEVWKTIAFMLLDALVELSVREKQSVVISALTRHGILANFVRGIKESDERLQSVLKPDPDDMNSLYVYESKMSLFTRMSQTRVGAEKLLDARLIPILAKCDYLDCRPEADQSFMDQDSFLPSAVQRYHQLLTPALQVAGGLLATLGNKHATATKQVLEFLSSHGSTLVILLKNEADHVSLGILDEIHLIVSLCSNVLPSVPKREVLAHHSGFGAIHASIVTLATRILSHERCFGGIVPQNESELQDASTPAFGDPSQSRFQATLRAKERRLRKAVIAYTGAASDFTEPEITLLLSPITNTTRLDERNSHFVAAVPTVGDAMQALEFITEDIANTLRQISDLGAEIANKNHIMVEHTKDILRHLHATLLQELDVDQKRSLICQQMEHVRQEAKVTVRTLFDALEILLLLLWRHLDYYTEPGNMSTPPARTSILNAMRLLATTSPEQFREEVVMRLNPLLQRISSLEIDQESLGKEWQSNKAYIETMSRRLRESAGLLIEDPAEDHGTDGSIPT</sequence>
<keyword evidence="6" id="KW-1185">Reference proteome</keyword>
<dbReference type="KEGG" id="abp:AGABI1DRAFT78966"/>
<dbReference type="FunCoup" id="K5X023">
    <property type="interactions" value="504"/>
</dbReference>
<gene>
    <name evidence="5" type="ORF">AGABI1DRAFT_78966</name>
</gene>
<dbReference type="InterPro" id="IPR021827">
    <property type="entry name" value="Nup186/Nup192/Nup205"/>
</dbReference>
<dbReference type="HOGENOM" id="CLU_001071_0_0_1"/>
<dbReference type="Pfam" id="PF11894">
    <property type="entry name" value="Nup192"/>
    <property type="match status" value="1"/>
</dbReference>
<dbReference type="OMA" id="WSQMFAE"/>
<dbReference type="GO" id="GO:0044611">
    <property type="term" value="C:nuclear pore inner ring"/>
    <property type="evidence" value="ECO:0007669"/>
    <property type="project" value="TreeGrafter"/>
</dbReference>
<dbReference type="GO" id="GO:0017056">
    <property type="term" value="F:structural constituent of nuclear pore"/>
    <property type="evidence" value="ECO:0007669"/>
    <property type="project" value="TreeGrafter"/>
</dbReference>
<evidence type="ECO:0000256" key="2">
    <source>
        <dbReference type="ARBA" id="ARBA00005892"/>
    </source>
</evidence>
<keyword evidence="3" id="KW-0813">Transport</keyword>
<proteinExistence type="inferred from homology"/>
<dbReference type="GO" id="GO:0006999">
    <property type="term" value="P:nuclear pore organization"/>
    <property type="evidence" value="ECO:0007669"/>
    <property type="project" value="TreeGrafter"/>
</dbReference>
<name>K5X023_AGABU</name>
<accession>K5X023</accession>
<dbReference type="STRING" id="597362.K5X023"/>
<dbReference type="RefSeq" id="XP_007333177.1">
    <property type="nucleotide sequence ID" value="XM_007333115.1"/>
</dbReference>
<comment type="subcellular location">
    <subcellularLocation>
        <location evidence="1">Nucleus</location>
    </subcellularLocation>
</comment>
<organism evidence="5 6">
    <name type="scientific">Agaricus bisporus var. burnettii (strain JB137-S8 / ATCC MYA-4627 / FGSC 10392)</name>
    <name type="common">White button mushroom</name>
    <dbReference type="NCBI Taxonomy" id="597362"/>
    <lineage>
        <taxon>Eukaryota</taxon>
        <taxon>Fungi</taxon>
        <taxon>Dikarya</taxon>
        <taxon>Basidiomycota</taxon>
        <taxon>Agaricomycotina</taxon>
        <taxon>Agaricomycetes</taxon>
        <taxon>Agaricomycetidae</taxon>
        <taxon>Agaricales</taxon>
        <taxon>Agaricineae</taxon>
        <taxon>Agaricaceae</taxon>
        <taxon>Agaricus</taxon>
    </lineage>
</organism>
<dbReference type="GeneID" id="18831549"/>
<protein>
    <submittedName>
        <fullName evidence="5">Uncharacterized protein</fullName>
    </submittedName>
</protein>
<evidence type="ECO:0000256" key="1">
    <source>
        <dbReference type="ARBA" id="ARBA00004123"/>
    </source>
</evidence>
<evidence type="ECO:0000256" key="4">
    <source>
        <dbReference type="ARBA" id="ARBA00023242"/>
    </source>
</evidence>
<evidence type="ECO:0000313" key="6">
    <source>
        <dbReference type="Proteomes" id="UP000008493"/>
    </source>
</evidence>
<reference evidence="6" key="1">
    <citation type="journal article" date="2012" name="Proc. Natl. Acad. Sci. U.S.A.">
        <title>Genome sequence of the button mushroom Agaricus bisporus reveals mechanisms governing adaptation to a humic-rich ecological niche.</title>
        <authorList>
            <person name="Morin E."/>
            <person name="Kohler A."/>
            <person name="Baker A.R."/>
            <person name="Foulongne-Oriol M."/>
            <person name="Lombard V."/>
            <person name="Nagy L.G."/>
            <person name="Ohm R.A."/>
            <person name="Patyshakuliyeva A."/>
            <person name="Brun A."/>
            <person name="Aerts A.L."/>
            <person name="Bailey A.M."/>
            <person name="Billette C."/>
            <person name="Coutinho P.M."/>
            <person name="Deakin G."/>
            <person name="Doddapaneni H."/>
            <person name="Floudas D."/>
            <person name="Grimwood J."/>
            <person name="Hilden K."/>
            <person name="Kuees U."/>
            <person name="LaButti K.M."/>
            <person name="Lapidus A."/>
            <person name="Lindquist E.A."/>
            <person name="Lucas S.M."/>
            <person name="Murat C."/>
            <person name="Riley R.W."/>
            <person name="Salamov A.A."/>
            <person name="Schmutz J."/>
            <person name="Subramanian V."/>
            <person name="Woesten H.A.B."/>
            <person name="Xu J."/>
            <person name="Eastwood D.C."/>
            <person name="Foster G.D."/>
            <person name="Sonnenberg A.S."/>
            <person name="Cullen D."/>
            <person name="de Vries R.P."/>
            <person name="Lundell T."/>
            <person name="Hibbett D.S."/>
            <person name="Henrissat B."/>
            <person name="Burton K.S."/>
            <person name="Kerrigan R.W."/>
            <person name="Challen M.P."/>
            <person name="Grigoriev I.V."/>
            <person name="Martin F."/>
        </authorList>
    </citation>
    <scope>NUCLEOTIDE SEQUENCE [LARGE SCALE GENOMIC DNA]</scope>
    <source>
        <strain evidence="6">JB137-S8 / ATCC MYA-4627 / FGSC 10392</strain>
    </source>
</reference>
<dbReference type="PANTHER" id="PTHR31344">
    <property type="entry name" value="NUCLEAR PORE COMPLEX PROTEIN NUP205"/>
    <property type="match status" value="1"/>
</dbReference>
<dbReference type="InParanoid" id="K5X023"/>
<evidence type="ECO:0000313" key="5">
    <source>
        <dbReference type="EMBL" id="EKM76222.1"/>
    </source>
</evidence>
<dbReference type="EMBL" id="JH971404">
    <property type="protein sequence ID" value="EKM76222.1"/>
    <property type="molecule type" value="Genomic_DNA"/>
</dbReference>
<comment type="similarity">
    <text evidence="2">Belongs to the NUP186/NUP192/NUP205 family.</text>
</comment>
<evidence type="ECO:0000256" key="3">
    <source>
        <dbReference type="ARBA" id="ARBA00022448"/>
    </source>
</evidence>